<evidence type="ECO:0000259" key="6">
    <source>
        <dbReference type="Pfam" id="PF00296"/>
    </source>
</evidence>
<feature type="domain" description="Luciferase-like" evidence="6">
    <location>
        <begin position="23"/>
        <end position="231"/>
    </location>
</feature>
<dbReference type="Pfam" id="PF00296">
    <property type="entry name" value="Bac_luciferase"/>
    <property type="match status" value="1"/>
</dbReference>
<comment type="caution">
    <text evidence="7">The sequence shown here is derived from an EMBL/GenBank/DDBJ whole genome shotgun (WGS) entry which is preliminary data.</text>
</comment>
<dbReference type="InterPro" id="IPR051260">
    <property type="entry name" value="Diverse_substr_monoxygenases"/>
</dbReference>
<dbReference type="InterPro" id="IPR011251">
    <property type="entry name" value="Luciferase-like_dom"/>
</dbReference>
<reference evidence="7 8" key="1">
    <citation type="submission" date="2018-05" db="EMBL/GenBank/DDBJ databases">
        <title>Acuticoccus sediminis sp. nov., isolated from deep-sea sediment of Indian Ocean.</title>
        <authorList>
            <person name="Liu X."/>
            <person name="Lai Q."/>
            <person name="Du Y."/>
            <person name="Sun F."/>
            <person name="Zhang X."/>
            <person name="Wang S."/>
            <person name="Shao Z."/>
        </authorList>
    </citation>
    <scope>NUCLEOTIDE SEQUENCE [LARGE SCALE GENOMIC DNA]</scope>
    <source>
        <strain evidence="7 8">PTG4-2</strain>
    </source>
</reference>
<protein>
    <submittedName>
        <fullName evidence="7">LLM class flavin-dependent oxidoreductase</fullName>
    </submittedName>
</protein>
<dbReference type="Gene3D" id="3.20.20.30">
    <property type="entry name" value="Luciferase-like domain"/>
    <property type="match status" value="1"/>
</dbReference>
<dbReference type="SUPFAM" id="SSF51679">
    <property type="entry name" value="Bacterial luciferase-like"/>
    <property type="match status" value="1"/>
</dbReference>
<dbReference type="OrthoDB" id="7239898at2"/>
<dbReference type="InterPro" id="IPR036661">
    <property type="entry name" value="Luciferase-like_sf"/>
</dbReference>
<feature type="region of interest" description="Disordered" evidence="5">
    <location>
        <begin position="306"/>
        <end position="335"/>
    </location>
</feature>
<dbReference type="AlphaFoldDB" id="A0A8B2P047"/>
<evidence type="ECO:0000313" key="7">
    <source>
        <dbReference type="EMBL" id="RAI04350.1"/>
    </source>
</evidence>
<proteinExistence type="predicted"/>
<dbReference type="EMBL" id="QHHQ01000001">
    <property type="protein sequence ID" value="RAI04350.1"/>
    <property type="molecule type" value="Genomic_DNA"/>
</dbReference>
<evidence type="ECO:0000256" key="4">
    <source>
        <dbReference type="ARBA" id="ARBA00023033"/>
    </source>
</evidence>
<sequence>MPRHEPSRVATVFREGALSVGVIAPLRRAPETAIDYAEQVDLAEHADALGFAAYWVRDVPLNGSWYPETFGHLDPFVALGAVAARTRAIALGTAATVLPLRHPLHVAKAAASLQALSGDRLLLGLGAGDRPQEFDAFGESLDGRGDAFRERWGVLQAALRAPDRLAMLGDDFELRPAPFIPPPLYAIGSAGQTVDWIARNTGGWLTYHREPGSQRDRHALWRSAVQRHAPDAFRAFGVAIQIDLTEETGPATPIALGYRTGPSGLPDVIDEQRALGVHHLIVSLQPTAMEPGEALGRIAESARRVGALEPTHPVGASGPADGIAGTAASGDARRP</sequence>
<evidence type="ECO:0000256" key="3">
    <source>
        <dbReference type="ARBA" id="ARBA00023002"/>
    </source>
</evidence>
<dbReference type="RefSeq" id="WP_111343771.1">
    <property type="nucleotide sequence ID" value="NZ_QHHQ01000001.1"/>
</dbReference>
<keyword evidence="1" id="KW-0285">Flavoprotein</keyword>
<keyword evidence="8" id="KW-1185">Reference proteome</keyword>
<evidence type="ECO:0000256" key="2">
    <source>
        <dbReference type="ARBA" id="ARBA00022643"/>
    </source>
</evidence>
<dbReference type="PANTHER" id="PTHR30011:SF16">
    <property type="entry name" value="C2H2 FINGER DOMAIN TRANSCRIPTION FACTOR (EUROFUNG)-RELATED"/>
    <property type="match status" value="1"/>
</dbReference>
<dbReference type="GO" id="GO:0004497">
    <property type="term" value="F:monooxygenase activity"/>
    <property type="evidence" value="ECO:0007669"/>
    <property type="project" value="UniProtKB-KW"/>
</dbReference>
<keyword evidence="4" id="KW-0503">Monooxygenase</keyword>
<keyword evidence="3" id="KW-0560">Oxidoreductase</keyword>
<keyword evidence="2" id="KW-0288">FMN</keyword>
<evidence type="ECO:0000256" key="5">
    <source>
        <dbReference type="SAM" id="MobiDB-lite"/>
    </source>
</evidence>
<evidence type="ECO:0000313" key="8">
    <source>
        <dbReference type="Proteomes" id="UP000249590"/>
    </source>
</evidence>
<organism evidence="7 8">
    <name type="scientific">Acuticoccus sediminis</name>
    <dbReference type="NCBI Taxonomy" id="2184697"/>
    <lineage>
        <taxon>Bacteria</taxon>
        <taxon>Pseudomonadati</taxon>
        <taxon>Pseudomonadota</taxon>
        <taxon>Alphaproteobacteria</taxon>
        <taxon>Hyphomicrobiales</taxon>
        <taxon>Amorphaceae</taxon>
        <taxon>Acuticoccus</taxon>
    </lineage>
</organism>
<dbReference type="GO" id="GO:0016705">
    <property type="term" value="F:oxidoreductase activity, acting on paired donors, with incorporation or reduction of molecular oxygen"/>
    <property type="evidence" value="ECO:0007669"/>
    <property type="project" value="InterPro"/>
</dbReference>
<dbReference type="PANTHER" id="PTHR30011">
    <property type="entry name" value="ALKANESULFONATE MONOOXYGENASE-RELATED"/>
    <property type="match status" value="1"/>
</dbReference>
<name>A0A8B2P047_9HYPH</name>
<accession>A0A8B2P047</accession>
<gene>
    <name evidence="7" type="ORF">DLJ53_07865</name>
</gene>
<evidence type="ECO:0000256" key="1">
    <source>
        <dbReference type="ARBA" id="ARBA00022630"/>
    </source>
</evidence>
<dbReference type="Proteomes" id="UP000249590">
    <property type="component" value="Unassembled WGS sequence"/>
</dbReference>